<dbReference type="SUPFAM" id="SSF50998">
    <property type="entry name" value="Quinoprotein alcohol dehydrogenase-like"/>
    <property type="match status" value="1"/>
</dbReference>
<dbReference type="Gene3D" id="2.40.10.480">
    <property type="match status" value="1"/>
</dbReference>
<dbReference type="InterPro" id="IPR015943">
    <property type="entry name" value="WD40/YVTN_repeat-like_dom_sf"/>
</dbReference>
<accession>A0ABS8NF73</accession>
<dbReference type="InterPro" id="IPR018391">
    <property type="entry name" value="PQQ_b-propeller_rpt"/>
</dbReference>
<dbReference type="EMBL" id="JAJKFW010000016">
    <property type="protein sequence ID" value="MCC9642183.1"/>
    <property type="molecule type" value="Genomic_DNA"/>
</dbReference>
<reference evidence="2" key="1">
    <citation type="submission" date="2021-11" db="EMBL/GenBank/DDBJ databases">
        <title>Genome sequence.</title>
        <authorList>
            <person name="Sun Q."/>
        </authorList>
    </citation>
    <scope>NUCLEOTIDE SEQUENCE</scope>
    <source>
        <strain evidence="2">JC740</strain>
    </source>
</reference>
<dbReference type="Pfam" id="PF13360">
    <property type="entry name" value="PQQ_2"/>
    <property type="match status" value="2"/>
</dbReference>
<dbReference type="SMART" id="SM00564">
    <property type="entry name" value="PQQ"/>
    <property type="match status" value="6"/>
</dbReference>
<dbReference type="RefSeq" id="WP_230272916.1">
    <property type="nucleotide sequence ID" value="NZ_JAJKFW010000016.1"/>
</dbReference>
<dbReference type="InterPro" id="IPR002372">
    <property type="entry name" value="PQQ_rpt_dom"/>
</dbReference>
<dbReference type="InterPro" id="IPR011047">
    <property type="entry name" value="Quinoprotein_ADH-like_sf"/>
</dbReference>
<evidence type="ECO:0000259" key="1">
    <source>
        <dbReference type="Pfam" id="PF13360"/>
    </source>
</evidence>
<feature type="domain" description="Pyrrolo-quinoline quinone repeat" evidence="1">
    <location>
        <begin position="78"/>
        <end position="186"/>
    </location>
</feature>
<name>A0ABS8NF73_9BACT</name>
<feature type="domain" description="Pyrrolo-quinoline quinone repeat" evidence="1">
    <location>
        <begin position="216"/>
        <end position="421"/>
    </location>
</feature>
<comment type="caution">
    <text evidence="2">The sequence shown here is derived from an EMBL/GenBank/DDBJ whole genome shotgun (WGS) entry which is preliminary data.</text>
</comment>
<dbReference type="Gene3D" id="2.130.10.10">
    <property type="entry name" value="YVTN repeat-like/Quinoprotein amine dehydrogenase"/>
    <property type="match status" value="1"/>
</dbReference>
<evidence type="ECO:0000313" key="2">
    <source>
        <dbReference type="EMBL" id="MCC9642183.1"/>
    </source>
</evidence>
<organism evidence="2 3">
    <name type="scientific">Rhodopirellula halodulae</name>
    <dbReference type="NCBI Taxonomy" id="2894198"/>
    <lineage>
        <taxon>Bacteria</taxon>
        <taxon>Pseudomonadati</taxon>
        <taxon>Planctomycetota</taxon>
        <taxon>Planctomycetia</taxon>
        <taxon>Pirellulales</taxon>
        <taxon>Pirellulaceae</taxon>
        <taxon>Rhodopirellula</taxon>
    </lineage>
</organism>
<evidence type="ECO:0000313" key="3">
    <source>
        <dbReference type="Proteomes" id="UP001430306"/>
    </source>
</evidence>
<sequence>MSIQPVPIHPVPIQPVPPVSIRQRLSGSRSLSLCLATCFLLSFASQIQADQGWGSFQNGGSPVTEQSLPIEWSPEENIAWTAEIVGYGQSTPIIAHDQIVVTSTSGENKDNYHLTSFSTDDGEKLWQVDLTNPSPFKNSPMVSRAAPTAIATENGFVAFFEGGVLLAVSPNGETRWQRDLVAEHGKIEARHGLSASLESDGQRVFVWVERSEEPYILAINPTNGETIWKTEGLGSTSWASPRLIPVEDSHHLVCSASGKIVGLDPASGDQLWQFTGLSNNTSSTPTIVGNGKFLIGASDGRGEENAGAAAENNGLIAISRGGNNAFQADFVWRAEKASCTFGSPIVAGDTAVIVNRAGVLYRLDLETGEQVSAKRTDAGGIWATPMVAGDHLYLFGYKGTTSVFSLADGKEVAENRCWEEGDDSDKTPGFGGGNVLYAGVPVGNRLLIRRGEKLFCIGK</sequence>
<protein>
    <submittedName>
        <fullName evidence="2">PQQ-binding-like beta-propeller repeat protein</fullName>
    </submittedName>
</protein>
<proteinExistence type="predicted"/>
<keyword evidence="3" id="KW-1185">Reference proteome</keyword>
<dbReference type="PANTHER" id="PTHR34512:SF30">
    <property type="entry name" value="OUTER MEMBRANE PROTEIN ASSEMBLY FACTOR BAMB"/>
    <property type="match status" value="1"/>
</dbReference>
<dbReference type="PANTHER" id="PTHR34512">
    <property type="entry name" value="CELL SURFACE PROTEIN"/>
    <property type="match status" value="1"/>
</dbReference>
<dbReference type="Proteomes" id="UP001430306">
    <property type="component" value="Unassembled WGS sequence"/>
</dbReference>
<gene>
    <name evidence="2" type="ORF">LOC71_07850</name>
</gene>